<evidence type="ECO:0000256" key="4">
    <source>
        <dbReference type="ARBA" id="ARBA00022679"/>
    </source>
</evidence>
<dbReference type="RefSeq" id="WP_177178307.1">
    <property type="nucleotide sequence ID" value="NZ_FODJ01000011.1"/>
</dbReference>
<dbReference type="STRING" id="872970.SAMN04488134_11187"/>
<evidence type="ECO:0000256" key="10">
    <source>
        <dbReference type="ARBA" id="ARBA00023264"/>
    </source>
</evidence>
<evidence type="ECO:0000256" key="2">
    <source>
        <dbReference type="ARBA" id="ARBA00005983"/>
    </source>
</evidence>
<reference evidence="12 13" key="1">
    <citation type="submission" date="2016-10" db="EMBL/GenBank/DDBJ databases">
        <authorList>
            <person name="de Groot N.N."/>
        </authorList>
    </citation>
    <scope>NUCLEOTIDE SEQUENCE [LARGE SCALE GENOMIC DNA]</scope>
    <source>
        <strain evidence="12 13">CGMCC 1.10434</strain>
    </source>
</reference>
<dbReference type="Pfam" id="PF00781">
    <property type="entry name" value="DAGK_cat"/>
    <property type="match status" value="1"/>
</dbReference>
<keyword evidence="13" id="KW-1185">Reference proteome</keyword>
<dbReference type="SMART" id="SM00046">
    <property type="entry name" value="DAGKc"/>
    <property type="match status" value="1"/>
</dbReference>
<dbReference type="Proteomes" id="UP000199300">
    <property type="component" value="Unassembled WGS sequence"/>
</dbReference>
<dbReference type="AlphaFoldDB" id="A0A1H8RXN7"/>
<dbReference type="GO" id="GO:0005524">
    <property type="term" value="F:ATP binding"/>
    <property type="evidence" value="ECO:0007669"/>
    <property type="project" value="UniProtKB-KW"/>
</dbReference>
<accession>A0A1H8RXN7</accession>
<dbReference type="GO" id="GO:0005886">
    <property type="term" value="C:plasma membrane"/>
    <property type="evidence" value="ECO:0007669"/>
    <property type="project" value="TreeGrafter"/>
</dbReference>
<evidence type="ECO:0000256" key="3">
    <source>
        <dbReference type="ARBA" id="ARBA00022516"/>
    </source>
</evidence>
<dbReference type="InterPro" id="IPR005218">
    <property type="entry name" value="Diacylglycerol/lipid_kinase"/>
</dbReference>
<comment type="similarity">
    <text evidence="2">Belongs to the diacylglycerol/lipid kinase family.</text>
</comment>
<dbReference type="InterPro" id="IPR050187">
    <property type="entry name" value="Lipid_Phosphate_FormReg"/>
</dbReference>
<keyword evidence="4" id="KW-0808">Transferase</keyword>
<feature type="domain" description="DAGKc" evidence="11">
    <location>
        <begin position="1"/>
        <end position="130"/>
    </location>
</feature>
<evidence type="ECO:0000256" key="8">
    <source>
        <dbReference type="ARBA" id="ARBA00023098"/>
    </source>
</evidence>
<dbReference type="Gene3D" id="2.60.200.40">
    <property type="match status" value="1"/>
</dbReference>
<sequence>MEKAILLINPNAGQGKLKGLATELVARLTAAFKEVKQINLADPQVDRTQIAELAQEFDLVIAAGGDGTVHSVVNAIAPLEERPALAIIPGGTANDFARQLNIAQDPLDAVEQIFARKTEWIDIGQANTSYFLNFWGIGLITETSQSVDTTNKQTVGKLAYYLGAVQSIGKFTPFKVSIKSEQSHIEDEVVMVIIGNGSYTGGIRAFFPENKINDGLFEVVLIKEASIQTAWSILQAKLTKTTENSKGIITFRTNTLTINTEPNQQIDCDGEAEGHTPALIKALPKHINVIVG</sequence>
<protein>
    <submittedName>
        <fullName evidence="12">Lipid kinase, YegS/Rv2252/BmrU family</fullName>
    </submittedName>
</protein>
<keyword evidence="8" id="KW-0443">Lipid metabolism</keyword>
<dbReference type="PANTHER" id="PTHR12358">
    <property type="entry name" value="SPHINGOSINE KINASE"/>
    <property type="match status" value="1"/>
</dbReference>
<evidence type="ECO:0000259" key="11">
    <source>
        <dbReference type="PROSITE" id="PS50146"/>
    </source>
</evidence>
<evidence type="ECO:0000256" key="6">
    <source>
        <dbReference type="ARBA" id="ARBA00022777"/>
    </source>
</evidence>
<gene>
    <name evidence="12" type="ORF">SAMN04488134_11187</name>
</gene>
<name>A0A1H8RXN7_9BACI</name>
<dbReference type="InterPro" id="IPR001206">
    <property type="entry name" value="Diacylglycerol_kinase_cat_dom"/>
</dbReference>
<dbReference type="InterPro" id="IPR016064">
    <property type="entry name" value="NAD/diacylglycerol_kinase_sf"/>
</dbReference>
<keyword evidence="9" id="KW-0594">Phospholipid biosynthesis</keyword>
<proteinExistence type="inferred from homology"/>
<dbReference type="InterPro" id="IPR045540">
    <property type="entry name" value="YegS/DAGK_C"/>
</dbReference>
<evidence type="ECO:0000256" key="7">
    <source>
        <dbReference type="ARBA" id="ARBA00022840"/>
    </source>
</evidence>
<evidence type="ECO:0000256" key="9">
    <source>
        <dbReference type="ARBA" id="ARBA00023209"/>
    </source>
</evidence>
<dbReference type="NCBIfam" id="TIGR00147">
    <property type="entry name" value="YegS/Rv2252/BmrU family lipid kinase"/>
    <property type="match status" value="1"/>
</dbReference>
<evidence type="ECO:0000256" key="1">
    <source>
        <dbReference type="ARBA" id="ARBA00001946"/>
    </source>
</evidence>
<keyword evidence="10" id="KW-1208">Phospholipid metabolism</keyword>
<dbReference type="InterPro" id="IPR017438">
    <property type="entry name" value="ATP-NAD_kinase_N"/>
</dbReference>
<evidence type="ECO:0000256" key="5">
    <source>
        <dbReference type="ARBA" id="ARBA00022741"/>
    </source>
</evidence>
<keyword evidence="6 12" id="KW-0418">Kinase</keyword>
<dbReference type="SUPFAM" id="SSF111331">
    <property type="entry name" value="NAD kinase/diacylglycerol kinase-like"/>
    <property type="match status" value="1"/>
</dbReference>
<keyword evidence="7" id="KW-0067">ATP-binding</keyword>
<keyword evidence="5" id="KW-0547">Nucleotide-binding</keyword>
<dbReference type="PANTHER" id="PTHR12358:SF107">
    <property type="entry name" value="LIPID KINASE BMRU-RELATED"/>
    <property type="match status" value="1"/>
</dbReference>
<evidence type="ECO:0000313" key="12">
    <source>
        <dbReference type="EMBL" id="SEO71419.1"/>
    </source>
</evidence>
<dbReference type="Gene3D" id="3.40.50.10330">
    <property type="entry name" value="Probable inorganic polyphosphate/atp-NAD kinase, domain 1"/>
    <property type="match status" value="1"/>
</dbReference>
<dbReference type="EMBL" id="FODJ01000011">
    <property type="protein sequence ID" value="SEO71419.1"/>
    <property type="molecule type" value="Genomic_DNA"/>
</dbReference>
<dbReference type="PROSITE" id="PS50146">
    <property type="entry name" value="DAGK"/>
    <property type="match status" value="1"/>
</dbReference>
<dbReference type="GO" id="GO:0008654">
    <property type="term" value="P:phospholipid biosynthetic process"/>
    <property type="evidence" value="ECO:0007669"/>
    <property type="project" value="UniProtKB-KW"/>
</dbReference>
<organism evidence="12 13">
    <name type="scientific">Amphibacillus marinus</name>
    <dbReference type="NCBI Taxonomy" id="872970"/>
    <lineage>
        <taxon>Bacteria</taxon>
        <taxon>Bacillati</taxon>
        <taxon>Bacillota</taxon>
        <taxon>Bacilli</taxon>
        <taxon>Bacillales</taxon>
        <taxon>Bacillaceae</taxon>
        <taxon>Amphibacillus</taxon>
    </lineage>
</organism>
<evidence type="ECO:0000313" key="13">
    <source>
        <dbReference type="Proteomes" id="UP000199300"/>
    </source>
</evidence>
<keyword evidence="3" id="KW-0444">Lipid biosynthesis</keyword>
<dbReference type="Pfam" id="PF19279">
    <property type="entry name" value="YegS_C"/>
    <property type="match status" value="1"/>
</dbReference>
<dbReference type="GO" id="GO:0004143">
    <property type="term" value="F:ATP-dependent diacylglycerol kinase activity"/>
    <property type="evidence" value="ECO:0007669"/>
    <property type="project" value="TreeGrafter"/>
</dbReference>
<comment type="cofactor">
    <cofactor evidence="1">
        <name>Mg(2+)</name>
        <dbReference type="ChEBI" id="CHEBI:18420"/>
    </cofactor>
</comment>